<feature type="transmembrane region" description="Helical" evidence="2">
    <location>
        <begin position="48"/>
        <end position="69"/>
    </location>
</feature>
<dbReference type="Proteomes" id="UP001213000">
    <property type="component" value="Unassembled WGS sequence"/>
</dbReference>
<proteinExistence type="predicted"/>
<accession>A0AAD5VX72</accession>
<name>A0AAD5VX72_9AGAR</name>
<feature type="compositionally biased region" description="Low complexity" evidence="1">
    <location>
        <begin position="328"/>
        <end position="343"/>
    </location>
</feature>
<feature type="transmembrane region" description="Helical" evidence="2">
    <location>
        <begin position="202"/>
        <end position="223"/>
    </location>
</feature>
<evidence type="ECO:0000256" key="1">
    <source>
        <dbReference type="SAM" id="MobiDB-lite"/>
    </source>
</evidence>
<evidence type="ECO:0000313" key="4">
    <source>
        <dbReference type="EMBL" id="KAJ3569402.1"/>
    </source>
</evidence>
<keyword evidence="2" id="KW-0812">Transmembrane</keyword>
<feature type="transmembrane region" description="Helical" evidence="2">
    <location>
        <begin position="160"/>
        <end position="181"/>
    </location>
</feature>
<gene>
    <name evidence="4" type="ORF">NP233_g5073</name>
</gene>
<keyword evidence="5" id="KW-1185">Reference proteome</keyword>
<feature type="transmembrane region" description="Helical" evidence="2">
    <location>
        <begin position="119"/>
        <end position="140"/>
    </location>
</feature>
<evidence type="ECO:0000313" key="5">
    <source>
        <dbReference type="Proteomes" id="UP001213000"/>
    </source>
</evidence>
<protein>
    <recommendedName>
        <fullName evidence="3">DUF6534 domain-containing protein</fullName>
    </recommendedName>
</protein>
<feature type="transmembrane region" description="Helical" evidence="2">
    <location>
        <begin position="89"/>
        <end position="107"/>
    </location>
</feature>
<dbReference type="AlphaFoldDB" id="A0AAD5VX72"/>
<evidence type="ECO:0000256" key="2">
    <source>
        <dbReference type="SAM" id="Phobius"/>
    </source>
</evidence>
<dbReference type="PANTHER" id="PTHR40465">
    <property type="entry name" value="CHROMOSOME 1, WHOLE GENOME SHOTGUN SEQUENCE"/>
    <property type="match status" value="1"/>
</dbReference>
<feature type="domain" description="DUF6534" evidence="3">
    <location>
        <begin position="165"/>
        <end position="252"/>
    </location>
</feature>
<dbReference type="PANTHER" id="PTHR40465:SF1">
    <property type="entry name" value="DUF6534 DOMAIN-CONTAINING PROTEIN"/>
    <property type="match status" value="1"/>
</dbReference>
<sequence>MHGKPAEGIYGPVLIGLLFNVLVYGIIITQCYTYFTTYKNRDPLWTKMLVSTLVVVDIAMTVVIAHFLYDGVILHFGDFEHLKVADWHVMAFPVMIGFVSIIVQLFYVSRIHALIKKRYFTVIIILLSFGSVVGGCVTTWQVSQSPFYAQFQSWDSIVVIWLGCAAVADNLITASLLRFFIRRAYKVGFKESDIVIDRIIRVAVQTGLLTSMAAIANMVSFLVDNTGTHFIFNLPLSNLYTTSLLTSLNSREGWKLNQNNPSHLNSHQGNSVSGSHGVMSIMSSKAPIIYRRDKQSVQSPEIFVHVESHEMRDVVLPAEKSGDHNDLEGLSDSASASGSLGAK</sequence>
<organism evidence="4 5">
    <name type="scientific">Leucocoprinus birnbaumii</name>
    <dbReference type="NCBI Taxonomy" id="56174"/>
    <lineage>
        <taxon>Eukaryota</taxon>
        <taxon>Fungi</taxon>
        <taxon>Dikarya</taxon>
        <taxon>Basidiomycota</taxon>
        <taxon>Agaricomycotina</taxon>
        <taxon>Agaricomycetes</taxon>
        <taxon>Agaricomycetidae</taxon>
        <taxon>Agaricales</taxon>
        <taxon>Agaricineae</taxon>
        <taxon>Agaricaceae</taxon>
        <taxon>Leucocoprinus</taxon>
    </lineage>
</organism>
<keyword evidence="2" id="KW-0472">Membrane</keyword>
<dbReference type="InterPro" id="IPR045339">
    <property type="entry name" value="DUF6534"/>
</dbReference>
<dbReference type="Pfam" id="PF20152">
    <property type="entry name" value="DUF6534"/>
    <property type="match status" value="1"/>
</dbReference>
<reference evidence="4" key="1">
    <citation type="submission" date="2022-07" db="EMBL/GenBank/DDBJ databases">
        <title>Genome Sequence of Leucocoprinus birnbaumii.</title>
        <authorList>
            <person name="Buettner E."/>
        </authorList>
    </citation>
    <scope>NUCLEOTIDE SEQUENCE</scope>
    <source>
        <strain evidence="4">VT141</strain>
    </source>
</reference>
<keyword evidence="2" id="KW-1133">Transmembrane helix</keyword>
<comment type="caution">
    <text evidence="4">The sequence shown here is derived from an EMBL/GenBank/DDBJ whole genome shotgun (WGS) entry which is preliminary data.</text>
</comment>
<feature type="region of interest" description="Disordered" evidence="1">
    <location>
        <begin position="319"/>
        <end position="343"/>
    </location>
</feature>
<feature type="transmembrane region" description="Helical" evidence="2">
    <location>
        <begin position="12"/>
        <end position="36"/>
    </location>
</feature>
<evidence type="ECO:0000259" key="3">
    <source>
        <dbReference type="Pfam" id="PF20152"/>
    </source>
</evidence>
<dbReference type="EMBL" id="JANIEX010000290">
    <property type="protein sequence ID" value="KAJ3569402.1"/>
    <property type="molecule type" value="Genomic_DNA"/>
</dbReference>